<evidence type="ECO:0000313" key="1">
    <source>
        <dbReference type="EMBL" id="MCT7357733.1"/>
    </source>
</evidence>
<comment type="caution">
    <text evidence="1">The sequence shown here is derived from an EMBL/GenBank/DDBJ whole genome shotgun (WGS) entry which is preliminary data.</text>
</comment>
<name>A0A9X2WC65_9GAMM</name>
<organism evidence="1 2">
    <name type="scientific">Thalassolituus pacificus</name>
    <dbReference type="NCBI Taxonomy" id="2975440"/>
    <lineage>
        <taxon>Bacteria</taxon>
        <taxon>Pseudomonadati</taxon>
        <taxon>Pseudomonadota</taxon>
        <taxon>Gammaproteobacteria</taxon>
        <taxon>Oceanospirillales</taxon>
        <taxon>Oceanospirillaceae</taxon>
        <taxon>Thalassolituus</taxon>
    </lineage>
</organism>
<keyword evidence="2" id="KW-1185">Reference proteome</keyword>
<protein>
    <submittedName>
        <fullName evidence="1">Alpha-2,8-polysialyltransferase family protein</fullName>
    </submittedName>
</protein>
<dbReference type="EMBL" id="JAOANI010000005">
    <property type="protein sequence ID" value="MCT7357733.1"/>
    <property type="molecule type" value="Genomic_DNA"/>
</dbReference>
<dbReference type="Proteomes" id="UP001147830">
    <property type="component" value="Unassembled WGS sequence"/>
</dbReference>
<reference evidence="1" key="2">
    <citation type="submission" date="2022-08" db="EMBL/GenBank/DDBJ databases">
        <authorList>
            <person name="Dong C."/>
        </authorList>
    </citation>
    <scope>NUCLEOTIDE SEQUENCE</scope>
    <source>
        <strain evidence="1">59MF3M-4</strain>
    </source>
</reference>
<dbReference type="RefSeq" id="WP_260974666.1">
    <property type="nucleotide sequence ID" value="NZ_JAOANI010000005.1"/>
</dbReference>
<proteinExistence type="predicted"/>
<gene>
    <name evidence="1" type="ORF">NYR02_01695</name>
</gene>
<reference evidence="1" key="1">
    <citation type="journal article" date="2022" name="Front. Microbiol.">
        <title>Genome-based taxonomic rearrangement of Oceanobacter-related bacteria including the description of Thalassolituus hydrocarbonoclasticus sp. nov. and Thalassolituus pacificus sp. nov. and emended description of the genus Thalassolituus.</title>
        <authorList>
            <person name="Dong C."/>
            <person name="Wei L."/>
            <person name="Wang J."/>
            <person name="Lai Q."/>
            <person name="Huang Z."/>
            <person name="Shao Z."/>
        </authorList>
    </citation>
    <scope>NUCLEOTIDE SEQUENCE</scope>
    <source>
        <strain evidence="1">59MF3M-4</strain>
    </source>
</reference>
<evidence type="ECO:0000313" key="2">
    <source>
        <dbReference type="Proteomes" id="UP001147830"/>
    </source>
</evidence>
<dbReference type="AlphaFoldDB" id="A0A9X2WC65"/>
<sequence>MTGHLFIVETELQLLAAMAIEDQYLSVDRDVAHYFVTSDKLLNAAAERGRENLTLLDRNHHGGLLGKIRFIKENTRTVLNVEESITTQGGACVLYIPRIDDIYNNILVGQFRKKKLGKVALLPDGALNIFSSNITAACRKGLKKWSLKLRLLAPGYSVLQYDGDELGADSEWVDVVYSFTGLDTGYCADKERYIQFPVQFSETGKSDNAIIIGQNFLAYQQANHSFVATVTAEIKSLLGVLKAERVFYAPHPRALTAEFRTDDMEPVSGSYLCIEEMIAVLGCRYVISCNSTALFTARLIDPSIRCYAVGAEDSPTQNEHQRESLLSAMRDSGITVVTLPSAVDAT</sequence>
<accession>A0A9X2WC65</accession>